<keyword evidence="3" id="KW-0963">Cytoplasm</keyword>
<evidence type="ECO:0000256" key="8">
    <source>
        <dbReference type="ARBA" id="ARBA00022801"/>
    </source>
</evidence>
<dbReference type="GO" id="GO:0004519">
    <property type="term" value="F:endonuclease activity"/>
    <property type="evidence" value="ECO:0007669"/>
    <property type="project" value="UniProtKB-KW"/>
</dbReference>
<evidence type="ECO:0000256" key="2">
    <source>
        <dbReference type="ARBA" id="ARBA00004496"/>
    </source>
</evidence>
<dbReference type="AlphaFoldDB" id="A0A168PI81"/>
<protein>
    <recommendedName>
        <fullName evidence="13">Holliday junction resolvase RecU</fullName>
    </recommendedName>
</protein>
<organism evidence="14 15">
    <name type="scientific">Clostridium ljungdahlii</name>
    <dbReference type="NCBI Taxonomy" id="1538"/>
    <lineage>
        <taxon>Bacteria</taxon>
        <taxon>Bacillati</taxon>
        <taxon>Bacillota</taxon>
        <taxon>Clostridia</taxon>
        <taxon>Eubacteriales</taxon>
        <taxon>Clostridiaceae</taxon>
        <taxon>Clostridium</taxon>
    </lineage>
</organism>
<dbReference type="InterPro" id="IPR004612">
    <property type="entry name" value="Resolv_RecU"/>
</dbReference>
<dbReference type="GO" id="GO:0003676">
    <property type="term" value="F:nucleic acid binding"/>
    <property type="evidence" value="ECO:0007669"/>
    <property type="project" value="InterPro"/>
</dbReference>
<evidence type="ECO:0000256" key="4">
    <source>
        <dbReference type="ARBA" id="ARBA00022722"/>
    </source>
</evidence>
<dbReference type="RefSeq" id="WP_063555381.1">
    <property type="nucleotide sequence ID" value="NZ_LITT01000019.1"/>
</dbReference>
<comment type="cofactor">
    <cofactor evidence="1">
        <name>Mg(2+)</name>
        <dbReference type="ChEBI" id="CHEBI:18420"/>
    </cofactor>
</comment>
<dbReference type="PATRIC" id="fig|1538.10.peg.2338"/>
<evidence type="ECO:0000256" key="12">
    <source>
        <dbReference type="ARBA" id="ARBA00023447"/>
    </source>
</evidence>
<evidence type="ECO:0000256" key="11">
    <source>
        <dbReference type="ARBA" id="ARBA00023204"/>
    </source>
</evidence>
<comment type="caution">
    <text evidence="14">The sequence shown here is derived from an EMBL/GenBank/DDBJ whole genome shotgun (WGS) entry which is preliminary data.</text>
</comment>
<dbReference type="GO" id="GO:0006310">
    <property type="term" value="P:DNA recombination"/>
    <property type="evidence" value="ECO:0007669"/>
    <property type="project" value="UniProtKB-KW"/>
</dbReference>
<sequence length="161" mass="19244">MQNQGKKFEQDFYNSFLSSHKKVFIYRLRDSSSAWNIGEKGRFTISNMCDFIAFYKKLLLLELKSFRGKSCPFTNIKKHQVVEMYNSQKNCDDVKAFFIFNFRDLKETYAVNINYIYNIYTERTRKSVSLNFCKENGTLIGQEIKRTRYSYNLKKFLEDIA</sequence>
<evidence type="ECO:0000313" key="15">
    <source>
        <dbReference type="Proteomes" id="UP000077407"/>
    </source>
</evidence>
<evidence type="ECO:0000256" key="5">
    <source>
        <dbReference type="ARBA" id="ARBA00022723"/>
    </source>
</evidence>
<evidence type="ECO:0000256" key="10">
    <source>
        <dbReference type="ARBA" id="ARBA00023172"/>
    </source>
</evidence>
<dbReference type="EMBL" id="LITT01000019">
    <property type="protein sequence ID" value="OAA87779.1"/>
    <property type="molecule type" value="Genomic_DNA"/>
</dbReference>
<comment type="subcellular location">
    <subcellularLocation>
        <location evidence="2">Cytoplasm</location>
    </subcellularLocation>
</comment>
<dbReference type="OrthoDB" id="2475790at2"/>
<gene>
    <name evidence="14" type="primary">recU</name>
    <name evidence="14" type="ORF">WY13_01894</name>
</gene>
<keyword evidence="11" id="KW-0234">DNA repair</keyword>
<evidence type="ECO:0000256" key="9">
    <source>
        <dbReference type="ARBA" id="ARBA00022842"/>
    </source>
</evidence>
<evidence type="ECO:0000256" key="1">
    <source>
        <dbReference type="ARBA" id="ARBA00001946"/>
    </source>
</evidence>
<dbReference type="SUPFAM" id="SSF52980">
    <property type="entry name" value="Restriction endonuclease-like"/>
    <property type="match status" value="1"/>
</dbReference>
<dbReference type="Gene3D" id="3.40.1350.10">
    <property type="match status" value="1"/>
</dbReference>
<dbReference type="GO" id="GO:0046872">
    <property type="term" value="F:metal ion binding"/>
    <property type="evidence" value="ECO:0007669"/>
    <property type="project" value="UniProtKB-KW"/>
</dbReference>
<evidence type="ECO:0000256" key="6">
    <source>
        <dbReference type="ARBA" id="ARBA00022759"/>
    </source>
</evidence>
<keyword evidence="10" id="KW-0233">DNA recombination</keyword>
<name>A0A168PI81_9CLOT</name>
<keyword evidence="7" id="KW-0227">DNA damage</keyword>
<comment type="similarity">
    <text evidence="12">Belongs to the RecU family.</text>
</comment>
<dbReference type="GO" id="GO:0006281">
    <property type="term" value="P:DNA repair"/>
    <property type="evidence" value="ECO:0007669"/>
    <property type="project" value="UniProtKB-KW"/>
</dbReference>
<dbReference type="InterPro" id="IPR011856">
    <property type="entry name" value="tRNA_endonuc-like_dom_sf"/>
</dbReference>
<evidence type="ECO:0000256" key="13">
    <source>
        <dbReference type="ARBA" id="ARBA00029523"/>
    </source>
</evidence>
<keyword evidence="4" id="KW-0540">Nuclease</keyword>
<accession>A0A168PI81</accession>
<dbReference type="Pfam" id="PF03838">
    <property type="entry name" value="RecU"/>
    <property type="match status" value="1"/>
</dbReference>
<dbReference type="GO" id="GO:0016787">
    <property type="term" value="F:hydrolase activity"/>
    <property type="evidence" value="ECO:0007669"/>
    <property type="project" value="UniProtKB-KW"/>
</dbReference>
<keyword evidence="6" id="KW-0255">Endonuclease</keyword>
<reference evidence="14 15" key="1">
    <citation type="journal article" date="2015" name="Biotechnol. Bioeng.">
        <title>Genome sequence and phenotypic characterization of Caulobacter segnis.</title>
        <authorList>
            <person name="Patel S."/>
            <person name="Fletcher B."/>
            <person name="Scott D.C."/>
            <person name="Ely B."/>
        </authorList>
    </citation>
    <scope>NUCLEOTIDE SEQUENCE [LARGE SCALE GENOMIC DNA]</scope>
    <source>
        <strain evidence="14 15">ERI-2</strain>
    </source>
</reference>
<keyword evidence="9" id="KW-0460">Magnesium</keyword>
<evidence type="ECO:0000313" key="14">
    <source>
        <dbReference type="EMBL" id="OAA87779.1"/>
    </source>
</evidence>
<dbReference type="InterPro" id="IPR011335">
    <property type="entry name" value="Restrct_endonuc-II-like"/>
</dbReference>
<proteinExistence type="inferred from homology"/>
<evidence type="ECO:0000256" key="7">
    <source>
        <dbReference type="ARBA" id="ARBA00022763"/>
    </source>
</evidence>
<dbReference type="GO" id="GO:0005737">
    <property type="term" value="C:cytoplasm"/>
    <property type="evidence" value="ECO:0007669"/>
    <property type="project" value="UniProtKB-SubCell"/>
</dbReference>
<keyword evidence="8" id="KW-0378">Hydrolase</keyword>
<evidence type="ECO:0000256" key="3">
    <source>
        <dbReference type="ARBA" id="ARBA00022490"/>
    </source>
</evidence>
<dbReference type="Proteomes" id="UP000077407">
    <property type="component" value="Unassembled WGS sequence"/>
</dbReference>
<keyword evidence="5" id="KW-0479">Metal-binding</keyword>